<keyword evidence="5" id="KW-0597">Phosphoprotein</keyword>
<dbReference type="GO" id="GO:0005524">
    <property type="term" value="F:ATP binding"/>
    <property type="evidence" value="ECO:0007669"/>
    <property type="project" value="UniProtKB-UniRule"/>
</dbReference>
<feature type="transmembrane region" description="Helical" evidence="15">
    <location>
        <begin position="739"/>
        <end position="760"/>
    </location>
</feature>
<dbReference type="InterPro" id="IPR059000">
    <property type="entry name" value="ATPase_P-type_domA"/>
</dbReference>
<keyword evidence="7 15" id="KW-0479">Metal-binding</keyword>
<keyword evidence="14 15" id="KW-0472">Membrane</keyword>
<evidence type="ECO:0000256" key="15">
    <source>
        <dbReference type="RuleBase" id="RU362081"/>
    </source>
</evidence>
<dbReference type="GO" id="GO:0043682">
    <property type="term" value="F:P-type divalent copper transporter activity"/>
    <property type="evidence" value="ECO:0007669"/>
    <property type="project" value="TreeGrafter"/>
</dbReference>
<dbReference type="RefSeq" id="WP_194536692.1">
    <property type="nucleotide sequence ID" value="NZ_JACEFB010000002.1"/>
</dbReference>
<feature type="transmembrane region" description="Helical" evidence="15">
    <location>
        <begin position="713"/>
        <end position="733"/>
    </location>
</feature>
<feature type="transmembrane region" description="Helical" evidence="15">
    <location>
        <begin position="772"/>
        <end position="789"/>
    </location>
</feature>
<feature type="transmembrane region" description="Helical" evidence="15">
    <location>
        <begin position="652"/>
        <end position="669"/>
    </location>
</feature>
<sequence>MHICDNCGSPFAHSPLYGRPWPQQPPAIYCCYGCLTWGEQRRFDQAATSTGQKSDTSIPPTLGIRLGISAVITAQIMIFGTAINLHKEVSENVYNIVIAIILLSTIVVIALLGNSLIINTVDSLYKRKITIESLFTITLIGAFIASIESYITGKGYIYFEVIPILLIIYNIGNLIVAQTRSKAMRKISTWYNQIRYAHKITGHNVIEDVPVDSIEVNDVVQVGPGEMIPIDGRIVDGTAYVFAGYVRGEPFPVTRTVGEPVVAGEIVYDAIIKVQATSKGTQRQIDNIINILNNAFKKDSFMNHISDNLSKWFVPLIIFISLTTFIYWIQKENYPWHFAFYHSMSVLLVACPCVLGITVPLLQWLAINKLAENGIVTRSRDIIEKLAKINYVIFDKTGTLTNLDNYEIHYISYVNDKLKYHILSAIYHIEKSIKHPIAQLLANITKVYSDNTIRILEAKQIPGCGIEAKLIMQNTPVSLHIGSYQWIQSLIDCTQSGTIHKLQYDSKGIYILYNYKLSLVITFLEKIASHSFDAFTELKSMNIKTAIMTGDNDIRINLPETQVFSGLLPLDKQHKVTEIRKNGYSVLYVGDGINDTAALAAADVSFAVASGVDLAIQASDAILYNKDLRVIPWAIAYSCVIVQAIRRSLLRALIYNLIGICLAACGYLHPVVAILLMTISSISLILAAVYLDHSNHCIRPIGVSDIQYTYKQYTYITILYFISFIAQGLIIIQLIDYNIYDILIVSCYIIFGAIFSYLWYKWEKIPHYLDMIFGMLTLGNLGMLLGWWYDAVNSGIHYCSCCHTNNSSLDIFSGMYIGMLIFSNIAMFLLSRYPLYNRLHKLAMLLGGNIGMVYGMYLGVKLVIQYLQILPDYVISHYLSMSLGMIIGMVVGTYVVEKILIIVLRIFYILIK</sequence>
<evidence type="ECO:0000256" key="1">
    <source>
        <dbReference type="ARBA" id="ARBA00004651"/>
    </source>
</evidence>
<keyword evidence="3" id="KW-0813">Transport</keyword>
<dbReference type="GO" id="GO:0005507">
    <property type="term" value="F:copper ion binding"/>
    <property type="evidence" value="ECO:0007669"/>
    <property type="project" value="TreeGrafter"/>
</dbReference>
<evidence type="ECO:0000256" key="2">
    <source>
        <dbReference type="ARBA" id="ARBA00006024"/>
    </source>
</evidence>
<dbReference type="InterPro" id="IPR018303">
    <property type="entry name" value="ATPase_P-typ_P_site"/>
</dbReference>
<dbReference type="Gene3D" id="2.70.150.10">
    <property type="entry name" value="Calcium-transporting ATPase, cytoplasmic transduction domain A"/>
    <property type="match status" value="1"/>
</dbReference>
<evidence type="ECO:0000256" key="4">
    <source>
        <dbReference type="ARBA" id="ARBA00022475"/>
    </source>
</evidence>
<comment type="subcellular location">
    <subcellularLocation>
        <location evidence="1">Cell membrane</location>
        <topology evidence="1">Multi-pass membrane protein</topology>
    </subcellularLocation>
</comment>
<feature type="transmembrane region" description="Helical" evidence="15">
    <location>
        <begin position="341"/>
        <end position="362"/>
    </location>
</feature>
<evidence type="ECO:0000256" key="7">
    <source>
        <dbReference type="ARBA" id="ARBA00022723"/>
    </source>
</evidence>
<accession>A0A7V8VCC7</accession>
<protein>
    <submittedName>
        <fullName evidence="17">Cation-translocating P-type ATPase</fullName>
    </submittedName>
</protein>
<organism evidence="17 18">
    <name type="scientific">Thermogemmata fonticola</name>
    <dbReference type="NCBI Taxonomy" id="2755323"/>
    <lineage>
        <taxon>Bacteria</taxon>
        <taxon>Pseudomonadati</taxon>
        <taxon>Planctomycetota</taxon>
        <taxon>Planctomycetia</taxon>
        <taxon>Gemmatales</taxon>
        <taxon>Gemmataceae</taxon>
        <taxon>Thermogemmata</taxon>
    </lineage>
</organism>
<keyword evidence="8 15" id="KW-0547">Nucleotide-binding</keyword>
<evidence type="ECO:0000256" key="14">
    <source>
        <dbReference type="ARBA" id="ARBA00023136"/>
    </source>
</evidence>
<dbReference type="Gene3D" id="3.40.50.1000">
    <property type="entry name" value="HAD superfamily/HAD-like"/>
    <property type="match status" value="1"/>
</dbReference>
<dbReference type="SUPFAM" id="SSF81653">
    <property type="entry name" value="Calcium ATPase, transduction domain A"/>
    <property type="match status" value="1"/>
</dbReference>
<evidence type="ECO:0000256" key="3">
    <source>
        <dbReference type="ARBA" id="ARBA00022448"/>
    </source>
</evidence>
<feature type="transmembrane region" description="Helical" evidence="15">
    <location>
        <begin position="129"/>
        <end position="151"/>
    </location>
</feature>
<evidence type="ECO:0000313" key="17">
    <source>
        <dbReference type="EMBL" id="MBA2225250.1"/>
    </source>
</evidence>
<proteinExistence type="inferred from homology"/>
<feature type="transmembrane region" description="Helical" evidence="15">
    <location>
        <begin position="842"/>
        <end position="864"/>
    </location>
</feature>
<dbReference type="InterPro" id="IPR008250">
    <property type="entry name" value="ATPase_P-typ_transduc_dom_A_sf"/>
</dbReference>
<evidence type="ECO:0000256" key="6">
    <source>
        <dbReference type="ARBA" id="ARBA00022692"/>
    </source>
</evidence>
<comment type="caution">
    <text evidence="17">The sequence shown here is derived from an EMBL/GenBank/DDBJ whole genome shotgun (WGS) entry which is preliminary data.</text>
</comment>
<feature type="transmembrane region" description="Helical" evidence="15">
    <location>
        <begin position="312"/>
        <end position="329"/>
    </location>
</feature>
<dbReference type="SUPFAM" id="SSF56784">
    <property type="entry name" value="HAD-like"/>
    <property type="match status" value="1"/>
</dbReference>
<gene>
    <name evidence="17" type="ORF">H0921_03635</name>
</gene>
<dbReference type="Proteomes" id="UP000542342">
    <property type="component" value="Unassembled WGS sequence"/>
</dbReference>
<feature type="transmembrane region" description="Helical" evidence="15">
    <location>
        <begin position="675"/>
        <end position="692"/>
    </location>
</feature>
<dbReference type="GO" id="GO:0055070">
    <property type="term" value="P:copper ion homeostasis"/>
    <property type="evidence" value="ECO:0007669"/>
    <property type="project" value="TreeGrafter"/>
</dbReference>
<keyword evidence="10" id="KW-0460">Magnesium</keyword>
<keyword evidence="11" id="KW-1278">Translocase</keyword>
<keyword evidence="6 15" id="KW-0812">Transmembrane</keyword>
<evidence type="ECO:0000259" key="16">
    <source>
        <dbReference type="Pfam" id="PF00122"/>
    </source>
</evidence>
<feature type="transmembrane region" description="Helical" evidence="15">
    <location>
        <begin position="62"/>
        <end position="83"/>
    </location>
</feature>
<feature type="domain" description="P-type ATPase A" evidence="16">
    <location>
        <begin position="196"/>
        <end position="291"/>
    </location>
</feature>
<evidence type="ECO:0000256" key="8">
    <source>
        <dbReference type="ARBA" id="ARBA00022741"/>
    </source>
</evidence>
<dbReference type="GO" id="GO:0016887">
    <property type="term" value="F:ATP hydrolysis activity"/>
    <property type="evidence" value="ECO:0007669"/>
    <property type="project" value="InterPro"/>
</dbReference>
<feature type="transmembrane region" description="Helical" evidence="15">
    <location>
        <begin position="809"/>
        <end position="830"/>
    </location>
</feature>
<dbReference type="Pfam" id="PF00702">
    <property type="entry name" value="Hydrolase"/>
    <property type="match status" value="1"/>
</dbReference>
<name>A0A7V8VCC7_9BACT</name>
<dbReference type="NCBIfam" id="TIGR01525">
    <property type="entry name" value="ATPase-IB_hvy"/>
    <property type="match status" value="1"/>
</dbReference>
<comment type="similarity">
    <text evidence="2 15">Belongs to the cation transport ATPase (P-type) (TC 3.A.3) family. Type IB subfamily.</text>
</comment>
<evidence type="ECO:0000256" key="5">
    <source>
        <dbReference type="ARBA" id="ARBA00022553"/>
    </source>
</evidence>
<reference evidence="17 18" key="1">
    <citation type="submission" date="2020-07" db="EMBL/GenBank/DDBJ databases">
        <title>Thermogemmata thermophila gen. nov., sp. nov., a novel moderate thermophilic planctomycete from a Kamchatka hot spring.</title>
        <authorList>
            <person name="Elcheninov A.G."/>
            <person name="Podosokorskaya O.A."/>
            <person name="Kovaleva O.L."/>
            <person name="Novikov A."/>
            <person name="Bonch-Osmolovskaya E.A."/>
            <person name="Toshchakov S.V."/>
            <person name="Kublanov I.V."/>
        </authorList>
    </citation>
    <scope>NUCLEOTIDE SEQUENCE [LARGE SCALE GENOMIC DNA]</scope>
    <source>
        <strain evidence="17 18">2918</strain>
    </source>
</reference>
<keyword evidence="9 15" id="KW-0067">ATP-binding</keyword>
<dbReference type="InterPro" id="IPR023298">
    <property type="entry name" value="ATPase_P-typ_TM_dom_sf"/>
</dbReference>
<evidence type="ECO:0000256" key="13">
    <source>
        <dbReference type="ARBA" id="ARBA00023065"/>
    </source>
</evidence>
<feature type="transmembrane region" description="Helical" evidence="15">
    <location>
        <begin position="157"/>
        <end position="176"/>
    </location>
</feature>
<dbReference type="InterPro" id="IPR023214">
    <property type="entry name" value="HAD_sf"/>
</dbReference>
<dbReference type="GO" id="GO:0005886">
    <property type="term" value="C:plasma membrane"/>
    <property type="evidence" value="ECO:0007669"/>
    <property type="project" value="UniProtKB-SubCell"/>
</dbReference>
<keyword evidence="13" id="KW-0406">Ion transport</keyword>
<dbReference type="InterPro" id="IPR023299">
    <property type="entry name" value="ATPase_P-typ_cyto_dom_N"/>
</dbReference>
<dbReference type="InterPro" id="IPR027256">
    <property type="entry name" value="P-typ_ATPase_IB"/>
</dbReference>
<feature type="transmembrane region" description="Helical" evidence="15">
    <location>
        <begin position="884"/>
        <end position="911"/>
    </location>
</feature>
<keyword evidence="4 15" id="KW-1003">Cell membrane</keyword>
<feature type="transmembrane region" description="Helical" evidence="15">
    <location>
        <begin position="95"/>
        <end position="117"/>
    </location>
</feature>
<dbReference type="PRINTS" id="PR00119">
    <property type="entry name" value="CATATPASE"/>
</dbReference>
<dbReference type="AlphaFoldDB" id="A0A7V8VCC7"/>
<keyword evidence="12 15" id="KW-1133">Transmembrane helix</keyword>
<dbReference type="SUPFAM" id="SSF81665">
    <property type="entry name" value="Calcium ATPase, transmembrane domain M"/>
    <property type="match status" value="1"/>
</dbReference>
<dbReference type="PANTHER" id="PTHR43520">
    <property type="entry name" value="ATP7, ISOFORM B"/>
    <property type="match status" value="1"/>
</dbReference>
<dbReference type="Pfam" id="PF00122">
    <property type="entry name" value="E1-E2_ATPase"/>
    <property type="match status" value="1"/>
</dbReference>
<evidence type="ECO:0000256" key="10">
    <source>
        <dbReference type="ARBA" id="ARBA00022842"/>
    </source>
</evidence>
<dbReference type="NCBIfam" id="TIGR01494">
    <property type="entry name" value="ATPase_P-type"/>
    <property type="match status" value="2"/>
</dbReference>
<dbReference type="EMBL" id="JACEFB010000002">
    <property type="protein sequence ID" value="MBA2225250.1"/>
    <property type="molecule type" value="Genomic_DNA"/>
</dbReference>
<dbReference type="InterPro" id="IPR036412">
    <property type="entry name" value="HAD-like_sf"/>
</dbReference>
<dbReference type="PANTHER" id="PTHR43520:SF5">
    <property type="entry name" value="CATION-TRANSPORTING P-TYPE ATPASE-RELATED"/>
    <property type="match status" value="1"/>
</dbReference>
<evidence type="ECO:0000256" key="11">
    <source>
        <dbReference type="ARBA" id="ARBA00022967"/>
    </source>
</evidence>
<dbReference type="SUPFAM" id="SSF81660">
    <property type="entry name" value="Metal cation-transporting ATPase, ATP-binding domain N"/>
    <property type="match status" value="1"/>
</dbReference>
<dbReference type="InterPro" id="IPR001757">
    <property type="entry name" value="P_typ_ATPase"/>
</dbReference>
<evidence type="ECO:0000256" key="12">
    <source>
        <dbReference type="ARBA" id="ARBA00022989"/>
    </source>
</evidence>
<dbReference type="Gene3D" id="3.40.1110.10">
    <property type="entry name" value="Calcium-transporting ATPase, cytoplasmic domain N"/>
    <property type="match status" value="1"/>
</dbReference>
<evidence type="ECO:0000256" key="9">
    <source>
        <dbReference type="ARBA" id="ARBA00022840"/>
    </source>
</evidence>
<keyword evidence="18" id="KW-1185">Reference proteome</keyword>
<evidence type="ECO:0000313" key="18">
    <source>
        <dbReference type="Proteomes" id="UP000542342"/>
    </source>
</evidence>
<dbReference type="PROSITE" id="PS00154">
    <property type="entry name" value="ATPASE_E1_E2"/>
    <property type="match status" value="1"/>
</dbReference>